<reference evidence="1 2" key="1">
    <citation type="submission" date="2019-06" db="EMBL/GenBank/DDBJ databases">
        <title>Pantoea dispersa Assembly.</title>
        <authorList>
            <person name="Wang J."/>
        </authorList>
    </citation>
    <scope>NUCLEOTIDE SEQUENCE [LARGE SCALE GENOMIC DNA]</scope>
    <source>
        <strain evidence="2">bio</strain>
    </source>
</reference>
<organism evidence="1 2">
    <name type="scientific">Pantoea dispersa</name>
    <dbReference type="NCBI Taxonomy" id="59814"/>
    <lineage>
        <taxon>Bacteria</taxon>
        <taxon>Pseudomonadati</taxon>
        <taxon>Pseudomonadota</taxon>
        <taxon>Gammaproteobacteria</taxon>
        <taxon>Enterobacterales</taxon>
        <taxon>Erwiniaceae</taxon>
        <taxon>Pantoea</taxon>
    </lineage>
</organism>
<protein>
    <submittedName>
        <fullName evidence="1">Uncharacterized protein</fullName>
    </submittedName>
</protein>
<gene>
    <name evidence="1" type="ORF">FK492_23425</name>
</gene>
<dbReference type="RefSeq" id="WP_141497177.1">
    <property type="nucleotide sequence ID" value="NZ_VICF01000017.1"/>
</dbReference>
<dbReference type="EMBL" id="VICF01000017">
    <property type="protein sequence ID" value="TQC63881.1"/>
    <property type="molecule type" value="Genomic_DNA"/>
</dbReference>
<sequence>MTKNGINNSLREISVRLFSPRGAHLIGMVSRTKVAKELRIWLLNLAEKESGIELGQLPVNELASLTGQKLHDAIAVFDQKSFTLRGQRGSGLMAQRKRDIKRVKEATRLAHSLTQMVIPDLGEFSLEETS</sequence>
<accession>A0ABY2ZQY9</accession>
<evidence type="ECO:0000313" key="2">
    <source>
        <dbReference type="Proteomes" id="UP000319715"/>
    </source>
</evidence>
<name>A0ABY2ZQY9_9GAMM</name>
<dbReference type="Proteomes" id="UP000319715">
    <property type="component" value="Unassembled WGS sequence"/>
</dbReference>
<evidence type="ECO:0000313" key="1">
    <source>
        <dbReference type="EMBL" id="TQC63881.1"/>
    </source>
</evidence>
<proteinExistence type="predicted"/>
<comment type="caution">
    <text evidence="1">The sequence shown here is derived from an EMBL/GenBank/DDBJ whole genome shotgun (WGS) entry which is preliminary data.</text>
</comment>
<keyword evidence="2" id="KW-1185">Reference proteome</keyword>